<evidence type="ECO:0000259" key="1">
    <source>
        <dbReference type="Pfam" id="PF20056"/>
    </source>
</evidence>
<feature type="domain" description="DUF6455" evidence="1">
    <location>
        <begin position="1"/>
        <end position="81"/>
    </location>
</feature>
<dbReference type="EMBL" id="CYSF01000001">
    <property type="protein sequence ID" value="CUH82965.1"/>
    <property type="molecule type" value="Genomic_DNA"/>
</dbReference>
<protein>
    <recommendedName>
        <fullName evidence="1">DUF6455 domain-containing protein</fullName>
    </recommendedName>
</protein>
<name>A0A0P1GL10_9RHOB</name>
<dbReference type="STRING" id="340021.TM5383_00147"/>
<sequence>MQNDTPNRRHMELFHHMAEALGVDLEKEILSGRMKLGDLTTSIERCKQCAGPGACRAWLDHARPGLEASTPSYCRNSEMLQIQRVMSHLPQE</sequence>
<dbReference type="Pfam" id="PF20056">
    <property type="entry name" value="DUF6455"/>
    <property type="match status" value="1"/>
</dbReference>
<dbReference type="OrthoDB" id="7961152at2"/>
<gene>
    <name evidence="2" type="ORF">TM5383_00147</name>
</gene>
<dbReference type="AlphaFoldDB" id="A0A0P1GL10"/>
<keyword evidence="3" id="KW-1185">Reference proteome</keyword>
<dbReference type="RefSeq" id="WP_076400101.1">
    <property type="nucleotide sequence ID" value="NZ_CYSF01000001.1"/>
</dbReference>
<accession>A0A0P1GL10</accession>
<organism evidence="2 3">
    <name type="scientific">Thalassovita mediterranea</name>
    <dbReference type="NCBI Taxonomy" id="340021"/>
    <lineage>
        <taxon>Bacteria</taxon>
        <taxon>Pseudomonadati</taxon>
        <taxon>Pseudomonadota</taxon>
        <taxon>Alphaproteobacteria</taxon>
        <taxon>Rhodobacterales</taxon>
        <taxon>Roseobacteraceae</taxon>
        <taxon>Thalassovita</taxon>
    </lineage>
</organism>
<reference evidence="2 3" key="1">
    <citation type="submission" date="2015-09" db="EMBL/GenBank/DDBJ databases">
        <authorList>
            <consortium name="Swine Surveillance"/>
        </authorList>
    </citation>
    <scope>NUCLEOTIDE SEQUENCE [LARGE SCALE GENOMIC DNA]</scope>
    <source>
        <strain evidence="2 3">CECT 8383</strain>
    </source>
</reference>
<dbReference type="Proteomes" id="UP000051681">
    <property type="component" value="Unassembled WGS sequence"/>
</dbReference>
<evidence type="ECO:0000313" key="3">
    <source>
        <dbReference type="Proteomes" id="UP000051681"/>
    </source>
</evidence>
<evidence type="ECO:0000313" key="2">
    <source>
        <dbReference type="EMBL" id="CUH82965.1"/>
    </source>
</evidence>
<dbReference type="InterPro" id="IPR045601">
    <property type="entry name" value="DUF6455"/>
</dbReference>
<proteinExistence type="predicted"/>